<protein>
    <submittedName>
        <fullName evidence="2 3">Excisionase</fullName>
    </submittedName>
</protein>
<feature type="domain" description="Helix-turn-helix" evidence="1">
    <location>
        <begin position="14"/>
        <end position="62"/>
    </location>
</feature>
<dbReference type="RefSeq" id="WP_024058948.1">
    <property type="nucleotide sequence ID" value="NZ_CP009211.1"/>
</dbReference>
<evidence type="ECO:0000313" key="4">
    <source>
        <dbReference type="Proteomes" id="UP000028780"/>
    </source>
</evidence>
<reference evidence="3 5" key="2">
    <citation type="submission" date="2017-06" db="EMBL/GenBank/DDBJ databases">
        <authorList>
            <consortium name="Pathogen Informatics"/>
        </authorList>
    </citation>
    <scope>NUCLEOTIDE SEQUENCE [LARGE SCALE GENOMIC DNA]</scope>
    <source>
        <strain evidence="3 5">NCTC13015</strain>
    </source>
</reference>
<sequence>MSEKDTTTAVAPRFYTLQELADLGVGSESTLRKAIKEGRLSFHRFGTAYRIRQDDLDAYLAAARRPAPQLFDGFVDAVVNAAPQLTDEQRQQLVTVLGGVKH</sequence>
<dbReference type="EMBL" id="CP009211">
    <property type="protein sequence ID" value="AIJ33203.1"/>
    <property type="molecule type" value="Genomic_DNA"/>
</dbReference>
<dbReference type="InterPro" id="IPR041657">
    <property type="entry name" value="HTH_17"/>
</dbReference>
<name>A0A076NIG4_9CORY</name>
<dbReference type="HOGENOM" id="CLU_179308_0_0_11"/>
<dbReference type="NCBIfam" id="TIGR01764">
    <property type="entry name" value="excise"/>
    <property type="match status" value="1"/>
</dbReference>
<keyword evidence="4" id="KW-1185">Reference proteome</keyword>
<dbReference type="eggNOG" id="ENOG5033W63">
    <property type="taxonomic scope" value="Bacteria"/>
</dbReference>
<accession>A0A076NIG4</accession>
<dbReference type="OrthoDB" id="4410802at2"/>
<dbReference type="GO" id="GO:0003677">
    <property type="term" value="F:DNA binding"/>
    <property type="evidence" value="ECO:0007669"/>
    <property type="project" value="InterPro"/>
</dbReference>
<dbReference type="Proteomes" id="UP000028780">
    <property type="component" value="Chromosome"/>
</dbReference>
<dbReference type="KEGG" id="cii:CIMIT_04165"/>
<dbReference type="Pfam" id="PF12728">
    <property type="entry name" value="HTH_17"/>
    <property type="match status" value="1"/>
</dbReference>
<reference evidence="2 4" key="1">
    <citation type="submission" date="2014-08" db="EMBL/GenBank/DDBJ databases">
        <title>Complete genome sequence of Corynebacterium imitans DSM 44264, isolated from a five-month-old boy with suspected pharyngeal diphtheria.</title>
        <authorList>
            <person name="Mollmann S."/>
            <person name="Albersmeier A."/>
            <person name="Ruckert C."/>
            <person name="Tauch A."/>
        </authorList>
    </citation>
    <scope>NUCLEOTIDE SEQUENCE [LARGE SCALE GENOMIC DNA]</scope>
    <source>
        <strain evidence="2 4">DSM 44264</strain>
    </source>
</reference>
<evidence type="ECO:0000259" key="1">
    <source>
        <dbReference type="Pfam" id="PF12728"/>
    </source>
</evidence>
<dbReference type="InterPro" id="IPR010093">
    <property type="entry name" value="SinI_DNA-bd"/>
</dbReference>
<dbReference type="EMBL" id="LT906467">
    <property type="protein sequence ID" value="SNV64827.1"/>
    <property type="molecule type" value="Genomic_DNA"/>
</dbReference>
<gene>
    <name evidence="2" type="ORF">CIMIT_04165</name>
    <name evidence="3" type="ORF">SAMEA4535761_00897</name>
</gene>
<proteinExistence type="predicted"/>
<evidence type="ECO:0000313" key="3">
    <source>
        <dbReference type="EMBL" id="SNV64827.1"/>
    </source>
</evidence>
<organism evidence="2 4">
    <name type="scientific">Corynebacterium imitans</name>
    <dbReference type="NCBI Taxonomy" id="156978"/>
    <lineage>
        <taxon>Bacteria</taxon>
        <taxon>Bacillati</taxon>
        <taxon>Actinomycetota</taxon>
        <taxon>Actinomycetes</taxon>
        <taxon>Mycobacteriales</taxon>
        <taxon>Corynebacteriaceae</taxon>
        <taxon>Corynebacterium</taxon>
    </lineage>
</organism>
<dbReference type="AlphaFoldDB" id="A0A076NIG4"/>
<dbReference type="Proteomes" id="UP000215374">
    <property type="component" value="Chromosome 1"/>
</dbReference>
<evidence type="ECO:0000313" key="2">
    <source>
        <dbReference type="EMBL" id="AIJ33203.1"/>
    </source>
</evidence>
<evidence type="ECO:0000313" key="5">
    <source>
        <dbReference type="Proteomes" id="UP000215374"/>
    </source>
</evidence>